<evidence type="ECO:0000313" key="3">
    <source>
        <dbReference type="EMBL" id="EAS02407.1"/>
    </source>
</evidence>
<feature type="coiled-coil region" evidence="1">
    <location>
        <begin position="148"/>
        <end position="182"/>
    </location>
</feature>
<feature type="coiled-coil region" evidence="1">
    <location>
        <begin position="53"/>
        <end position="80"/>
    </location>
</feature>
<dbReference type="AlphaFoldDB" id="I7MH11"/>
<keyword evidence="4" id="KW-1185">Reference proteome</keyword>
<sequence length="245" mass="28803">METYLRDSENKSKPNPLSSNKYNMDYLYAGPTGLKRDYESLYKALEYQTIQKLSNIENNNENLIREANFYRDENFKYQQQFDKVLNDNKALYLRCKELESYLFQTNPNFQHQYGSVIRENEDLRRQLQQNGTQFSANLNGQINSEGVGIQSSNRMLQLQREIEDLRRENYDLKVRLQAQLQDKGVPYSRSQINSPAKLSQSIYTSPPKPVISHQNYCDNVISSNEQHNRAVLERCKSIIASHNYY</sequence>
<evidence type="ECO:0000256" key="1">
    <source>
        <dbReference type="SAM" id="Coils"/>
    </source>
</evidence>
<keyword evidence="1" id="KW-0175">Coiled coil</keyword>
<feature type="compositionally biased region" description="Polar residues" evidence="2">
    <location>
        <begin position="13"/>
        <end position="22"/>
    </location>
</feature>
<accession>I7MH11</accession>
<dbReference type="KEGG" id="tet:TTHERM_00727670"/>
<dbReference type="InParanoid" id="I7MH11"/>
<reference evidence="4" key="1">
    <citation type="journal article" date="2006" name="PLoS Biol.">
        <title>Macronuclear genome sequence of the ciliate Tetrahymena thermophila, a model eukaryote.</title>
        <authorList>
            <person name="Eisen J.A."/>
            <person name="Coyne R.S."/>
            <person name="Wu M."/>
            <person name="Wu D."/>
            <person name="Thiagarajan M."/>
            <person name="Wortman J.R."/>
            <person name="Badger J.H."/>
            <person name="Ren Q."/>
            <person name="Amedeo P."/>
            <person name="Jones K.M."/>
            <person name="Tallon L.J."/>
            <person name="Delcher A.L."/>
            <person name="Salzberg S.L."/>
            <person name="Silva J.C."/>
            <person name="Haas B.J."/>
            <person name="Majoros W.H."/>
            <person name="Farzad M."/>
            <person name="Carlton J.M."/>
            <person name="Smith R.K. Jr."/>
            <person name="Garg J."/>
            <person name="Pearlman R.E."/>
            <person name="Karrer K.M."/>
            <person name="Sun L."/>
            <person name="Manning G."/>
            <person name="Elde N.C."/>
            <person name="Turkewitz A.P."/>
            <person name="Asai D.J."/>
            <person name="Wilkes D.E."/>
            <person name="Wang Y."/>
            <person name="Cai H."/>
            <person name="Collins K."/>
            <person name="Stewart B.A."/>
            <person name="Lee S.R."/>
            <person name="Wilamowska K."/>
            <person name="Weinberg Z."/>
            <person name="Ruzzo W.L."/>
            <person name="Wloga D."/>
            <person name="Gaertig J."/>
            <person name="Frankel J."/>
            <person name="Tsao C.-C."/>
            <person name="Gorovsky M.A."/>
            <person name="Keeling P.J."/>
            <person name="Waller R.F."/>
            <person name="Patron N.J."/>
            <person name="Cherry J.M."/>
            <person name="Stover N.A."/>
            <person name="Krieger C.J."/>
            <person name="del Toro C."/>
            <person name="Ryder H.F."/>
            <person name="Williamson S.C."/>
            <person name="Barbeau R.A."/>
            <person name="Hamilton E.P."/>
            <person name="Orias E."/>
        </authorList>
    </citation>
    <scope>NUCLEOTIDE SEQUENCE [LARGE SCALE GENOMIC DNA]</scope>
    <source>
        <strain evidence="4">SB210</strain>
    </source>
</reference>
<evidence type="ECO:0000313" key="4">
    <source>
        <dbReference type="Proteomes" id="UP000009168"/>
    </source>
</evidence>
<dbReference type="HOGENOM" id="CLU_1135462_0_0_1"/>
<dbReference type="Proteomes" id="UP000009168">
    <property type="component" value="Unassembled WGS sequence"/>
</dbReference>
<dbReference type="GeneID" id="7846293"/>
<feature type="region of interest" description="Disordered" evidence="2">
    <location>
        <begin position="1"/>
        <end position="22"/>
    </location>
</feature>
<feature type="compositionally biased region" description="Basic and acidic residues" evidence="2">
    <location>
        <begin position="1"/>
        <end position="12"/>
    </location>
</feature>
<protein>
    <submittedName>
        <fullName evidence="3">Uncharacterized protein</fullName>
    </submittedName>
</protein>
<dbReference type="RefSeq" id="XP_001022652.1">
    <property type="nucleotide sequence ID" value="XM_001022652.3"/>
</dbReference>
<name>I7MH11_TETTS</name>
<evidence type="ECO:0000256" key="2">
    <source>
        <dbReference type="SAM" id="MobiDB-lite"/>
    </source>
</evidence>
<organism evidence="3 4">
    <name type="scientific">Tetrahymena thermophila (strain SB210)</name>
    <dbReference type="NCBI Taxonomy" id="312017"/>
    <lineage>
        <taxon>Eukaryota</taxon>
        <taxon>Sar</taxon>
        <taxon>Alveolata</taxon>
        <taxon>Ciliophora</taxon>
        <taxon>Intramacronucleata</taxon>
        <taxon>Oligohymenophorea</taxon>
        <taxon>Hymenostomatida</taxon>
        <taxon>Tetrahymenina</taxon>
        <taxon>Tetrahymenidae</taxon>
        <taxon>Tetrahymena</taxon>
    </lineage>
</organism>
<proteinExistence type="predicted"/>
<gene>
    <name evidence="3" type="ORF">TTHERM_00727670</name>
</gene>
<dbReference type="EMBL" id="GG662537">
    <property type="protein sequence ID" value="EAS02407.1"/>
    <property type="molecule type" value="Genomic_DNA"/>
</dbReference>